<evidence type="ECO:0000313" key="12">
    <source>
        <dbReference type="Proteomes" id="UP000765509"/>
    </source>
</evidence>
<dbReference type="GO" id="GO:0000750">
    <property type="term" value="P:pheromone-dependent signal transduction involved in conjugation with cellular fusion"/>
    <property type="evidence" value="ECO:0007669"/>
    <property type="project" value="TreeGrafter"/>
</dbReference>
<evidence type="ECO:0000313" key="11">
    <source>
        <dbReference type="EMBL" id="MBW0490563.1"/>
    </source>
</evidence>
<keyword evidence="6" id="KW-0297">G-protein coupled receptor</keyword>
<gene>
    <name evidence="11" type="ORF">O181_030278</name>
</gene>
<evidence type="ECO:0000256" key="1">
    <source>
        <dbReference type="ARBA" id="ARBA00004141"/>
    </source>
</evidence>
<evidence type="ECO:0000256" key="6">
    <source>
        <dbReference type="ARBA" id="ARBA00023040"/>
    </source>
</evidence>
<dbReference type="Proteomes" id="UP000765509">
    <property type="component" value="Unassembled WGS sequence"/>
</dbReference>
<evidence type="ECO:0000256" key="2">
    <source>
        <dbReference type="ARBA" id="ARBA00011085"/>
    </source>
</evidence>
<dbReference type="PRINTS" id="PR00899">
    <property type="entry name" value="GPCRSTE3"/>
</dbReference>
<evidence type="ECO:0000256" key="7">
    <source>
        <dbReference type="ARBA" id="ARBA00023136"/>
    </source>
</evidence>
<dbReference type="InterPro" id="IPR001499">
    <property type="entry name" value="GPCR_STE3"/>
</dbReference>
<keyword evidence="8" id="KW-0675">Receptor</keyword>
<accession>A0A9Q3CV82</accession>
<dbReference type="Pfam" id="PF02076">
    <property type="entry name" value="STE3"/>
    <property type="match status" value="1"/>
</dbReference>
<keyword evidence="4 10" id="KW-0812">Transmembrane</keyword>
<dbReference type="EMBL" id="AVOT02010644">
    <property type="protein sequence ID" value="MBW0490563.1"/>
    <property type="molecule type" value="Genomic_DNA"/>
</dbReference>
<protein>
    <submittedName>
        <fullName evidence="11">Uncharacterized protein</fullName>
    </submittedName>
</protein>
<evidence type="ECO:0000256" key="5">
    <source>
        <dbReference type="ARBA" id="ARBA00022989"/>
    </source>
</evidence>
<proteinExistence type="inferred from homology"/>
<evidence type="ECO:0000256" key="4">
    <source>
        <dbReference type="ARBA" id="ARBA00022692"/>
    </source>
</evidence>
<feature type="transmembrane region" description="Helical" evidence="10">
    <location>
        <begin position="206"/>
        <end position="233"/>
    </location>
</feature>
<keyword evidence="12" id="KW-1185">Reference proteome</keyword>
<dbReference type="GO" id="GO:0004932">
    <property type="term" value="F:mating-type factor pheromone receptor activity"/>
    <property type="evidence" value="ECO:0007669"/>
    <property type="project" value="InterPro"/>
</dbReference>
<feature type="transmembrane region" description="Helical" evidence="10">
    <location>
        <begin position="115"/>
        <end position="138"/>
    </location>
</feature>
<keyword evidence="3" id="KW-0589">Pheromone response</keyword>
<organism evidence="11 12">
    <name type="scientific">Austropuccinia psidii MF-1</name>
    <dbReference type="NCBI Taxonomy" id="1389203"/>
    <lineage>
        <taxon>Eukaryota</taxon>
        <taxon>Fungi</taxon>
        <taxon>Dikarya</taxon>
        <taxon>Basidiomycota</taxon>
        <taxon>Pucciniomycotina</taxon>
        <taxon>Pucciniomycetes</taxon>
        <taxon>Pucciniales</taxon>
        <taxon>Sphaerophragmiaceae</taxon>
        <taxon>Austropuccinia</taxon>
    </lineage>
</organism>
<comment type="subcellular location">
    <subcellularLocation>
        <location evidence="1">Membrane</location>
        <topology evidence="1">Multi-pass membrane protein</topology>
    </subcellularLocation>
</comment>
<name>A0A9Q3CV82_9BASI</name>
<evidence type="ECO:0000256" key="8">
    <source>
        <dbReference type="ARBA" id="ARBA00023170"/>
    </source>
</evidence>
<keyword evidence="9" id="KW-0807">Transducer</keyword>
<evidence type="ECO:0000256" key="3">
    <source>
        <dbReference type="ARBA" id="ARBA00022507"/>
    </source>
</evidence>
<evidence type="ECO:0000256" key="9">
    <source>
        <dbReference type="ARBA" id="ARBA00023224"/>
    </source>
</evidence>
<feature type="transmembrane region" description="Helical" evidence="10">
    <location>
        <begin position="271"/>
        <end position="287"/>
    </location>
</feature>
<dbReference type="GO" id="GO:0005886">
    <property type="term" value="C:plasma membrane"/>
    <property type="evidence" value="ECO:0007669"/>
    <property type="project" value="TreeGrafter"/>
</dbReference>
<feature type="transmembrane region" description="Helical" evidence="10">
    <location>
        <begin position="158"/>
        <end position="185"/>
    </location>
</feature>
<dbReference type="PANTHER" id="PTHR28097">
    <property type="entry name" value="PHEROMONE A FACTOR RECEPTOR"/>
    <property type="match status" value="1"/>
</dbReference>
<reference evidence="11" key="1">
    <citation type="submission" date="2021-03" db="EMBL/GenBank/DDBJ databases">
        <title>Draft genome sequence of rust myrtle Austropuccinia psidii MF-1, a brazilian biotype.</title>
        <authorList>
            <person name="Quecine M.C."/>
            <person name="Pachon D.M.R."/>
            <person name="Bonatelli M.L."/>
            <person name="Correr F.H."/>
            <person name="Franceschini L.M."/>
            <person name="Leite T.F."/>
            <person name="Margarido G.R.A."/>
            <person name="Almeida C.A."/>
            <person name="Ferrarezi J.A."/>
            <person name="Labate C.A."/>
        </authorList>
    </citation>
    <scope>NUCLEOTIDE SEQUENCE</scope>
    <source>
        <strain evidence="11">MF-1</strain>
    </source>
</reference>
<feature type="transmembrane region" description="Helical" evidence="10">
    <location>
        <begin position="6"/>
        <end position="27"/>
    </location>
</feature>
<sequence length="391" mass="43765">MPYPPTLVAYLILSLACSIINVAPTIYHLKQGHSGPAAFGAWVVLLNTFDFANAFIWRHDAIDRAPVFCDISTKITLVGPLGLLIANCCIIRYLAKIVTPPGSLEDIRRRRRRQILDYGLSFGFPSFLAGISLLYQVARYQVNQQAGCSPVTALVWPTFIFALIWPPISCGIACGYSVYVMYWLARRRRDLRALVEKSDTTISLSCFVRMGALSATYLCISAPCTIIGIMATIQSIGPYIPWQHWADIHNGDNSLSVVRQNPLYQLTLRDWLPVFGGLTIFVFFSFGKESLAIYDRLFRIIGLHNFFKQLTRHTQCYFHGSLRFARADKTSELGISKSCKDELLQSKKDPPTGSLFFSLPPSKLTSQSYQPDLPPIQVSIVRSESAATMSE</sequence>
<keyword evidence="5 10" id="KW-1133">Transmembrane helix</keyword>
<dbReference type="AlphaFoldDB" id="A0A9Q3CV82"/>
<evidence type="ECO:0000256" key="10">
    <source>
        <dbReference type="SAM" id="Phobius"/>
    </source>
</evidence>
<keyword evidence="7 10" id="KW-0472">Membrane</keyword>
<feature type="transmembrane region" description="Helical" evidence="10">
    <location>
        <begin position="39"/>
        <end position="57"/>
    </location>
</feature>
<comment type="similarity">
    <text evidence="2">Belongs to the G-protein coupled receptor 4 family.</text>
</comment>
<dbReference type="PANTHER" id="PTHR28097:SF1">
    <property type="entry name" value="PHEROMONE A FACTOR RECEPTOR"/>
    <property type="match status" value="1"/>
</dbReference>
<comment type="caution">
    <text evidence="11">The sequence shown here is derived from an EMBL/GenBank/DDBJ whole genome shotgun (WGS) entry which is preliminary data.</text>
</comment>
<dbReference type="OrthoDB" id="2874149at2759"/>